<proteinExistence type="predicted"/>
<accession>A0A501PN78</accession>
<evidence type="ECO:0000256" key="1">
    <source>
        <dbReference type="ARBA" id="ARBA00023239"/>
    </source>
</evidence>
<dbReference type="Proteomes" id="UP000319148">
    <property type="component" value="Unassembled WGS sequence"/>
</dbReference>
<dbReference type="PANTHER" id="PTHR43437:SF3">
    <property type="entry name" value="HYDROXYACYL-THIOESTER DEHYDRATASE TYPE 2, MITOCHONDRIAL"/>
    <property type="match status" value="1"/>
</dbReference>
<dbReference type="CDD" id="cd03449">
    <property type="entry name" value="R_hydratase"/>
    <property type="match status" value="1"/>
</dbReference>
<evidence type="ECO:0000313" key="3">
    <source>
        <dbReference type="EMBL" id="TPD61893.1"/>
    </source>
</evidence>
<protein>
    <submittedName>
        <fullName evidence="3">MaoC family dehydratase</fullName>
    </submittedName>
</protein>
<dbReference type="InterPro" id="IPR002539">
    <property type="entry name" value="MaoC-like_dom"/>
</dbReference>
<dbReference type="PANTHER" id="PTHR43437">
    <property type="entry name" value="HYDROXYACYL-THIOESTER DEHYDRATASE TYPE 2, MITOCHONDRIAL-RELATED"/>
    <property type="match status" value="1"/>
</dbReference>
<keyword evidence="1" id="KW-0456">Lyase</keyword>
<dbReference type="FunFam" id="3.10.129.10:FF:000042">
    <property type="entry name" value="MaoC domain protein dehydratase"/>
    <property type="match status" value="1"/>
</dbReference>
<dbReference type="Gene3D" id="3.10.129.10">
    <property type="entry name" value="Hotdog Thioesterase"/>
    <property type="match status" value="1"/>
</dbReference>
<dbReference type="InterPro" id="IPR050965">
    <property type="entry name" value="UPF0336/Enoyl-CoA_hydratase"/>
</dbReference>
<evidence type="ECO:0000259" key="2">
    <source>
        <dbReference type="Pfam" id="PF01575"/>
    </source>
</evidence>
<comment type="caution">
    <text evidence="3">The sequence shown here is derived from an EMBL/GenBank/DDBJ whole genome shotgun (WGS) entry which is preliminary data.</text>
</comment>
<gene>
    <name evidence="3" type="ORF">FIV46_06715</name>
</gene>
<dbReference type="GO" id="GO:0019171">
    <property type="term" value="F:(3R)-hydroxyacyl-[acyl-carrier-protein] dehydratase activity"/>
    <property type="evidence" value="ECO:0007669"/>
    <property type="project" value="TreeGrafter"/>
</dbReference>
<dbReference type="EMBL" id="VFIY01000005">
    <property type="protein sequence ID" value="TPD61893.1"/>
    <property type="molecule type" value="Genomic_DNA"/>
</dbReference>
<evidence type="ECO:0000313" key="4">
    <source>
        <dbReference type="Proteomes" id="UP000319148"/>
    </source>
</evidence>
<dbReference type="Pfam" id="PF01575">
    <property type="entry name" value="MaoC_dehydratas"/>
    <property type="match status" value="1"/>
</dbReference>
<dbReference type="AlphaFoldDB" id="A0A501PN78"/>
<dbReference type="RefSeq" id="WP_139939722.1">
    <property type="nucleotide sequence ID" value="NZ_JBHSYP010000003.1"/>
</dbReference>
<dbReference type="InterPro" id="IPR029069">
    <property type="entry name" value="HotDog_dom_sf"/>
</dbReference>
<dbReference type="GO" id="GO:0006633">
    <property type="term" value="P:fatty acid biosynthetic process"/>
    <property type="evidence" value="ECO:0007669"/>
    <property type="project" value="TreeGrafter"/>
</dbReference>
<keyword evidence="4" id="KW-1185">Reference proteome</keyword>
<sequence length="142" mass="15596">MSELIKYYVEDLAVGQTASLEKTFTEQDIHHFAEVTGDCNPLHLDEDYAKTTLFKGRIAHGMLTAGLISAVLGTELPGPGAIYMSQNLKFRAPVRIGDRVKAQVTVEDVNVEKKRVKLHCVCTVGDDVVMEGEAMMMVPSRG</sequence>
<dbReference type="OrthoDB" id="9800237at2"/>
<organism evidence="3 4">
    <name type="scientific">Emcibacter nanhaiensis</name>
    <dbReference type="NCBI Taxonomy" id="1505037"/>
    <lineage>
        <taxon>Bacteria</taxon>
        <taxon>Pseudomonadati</taxon>
        <taxon>Pseudomonadota</taxon>
        <taxon>Alphaproteobacteria</taxon>
        <taxon>Emcibacterales</taxon>
        <taxon>Emcibacteraceae</taxon>
        <taxon>Emcibacter</taxon>
    </lineage>
</organism>
<name>A0A501PN78_9PROT</name>
<feature type="domain" description="MaoC-like" evidence="2">
    <location>
        <begin position="19"/>
        <end position="115"/>
    </location>
</feature>
<reference evidence="4" key="1">
    <citation type="submission" date="2019-06" db="EMBL/GenBank/DDBJ databases">
        <title>The complete genome of Emcibacter congregatus ZYLT.</title>
        <authorList>
            <person name="Zhao Z."/>
        </authorList>
    </citation>
    <scope>NUCLEOTIDE SEQUENCE [LARGE SCALE GENOMIC DNA]</scope>
    <source>
        <strain evidence="4">MCCC 1A06723</strain>
    </source>
</reference>
<dbReference type="SUPFAM" id="SSF54637">
    <property type="entry name" value="Thioesterase/thiol ester dehydrase-isomerase"/>
    <property type="match status" value="1"/>
</dbReference>